<accession>A0ABY4HZR6</accession>
<keyword evidence="1" id="KW-0732">Signal</keyword>
<feature type="chain" id="PRO_5046761095" evidence="1">
    <location>
        <begin position="23"/>
        <end position="78"/>
    </location>
</feature>
<evidence type="ECO:0000313" key="2">
    <source>
        <dbReference type="EMBL" id="UPK67991.1"/>
    </source>
</evidence>
<protein>
    <submittedName>
        <fullName evidence="2">DUF6520 family protein</fullName>
    </submittedName>
</protein>
<sequence>MKKSKIILVAIVLLAAVGAAMATKARSFIGYINMGGVYSPVWVPFDCPQAGWGCVYTSNNMTYQIYTLSGIWFNPVRP</sequence>
<name>A0ABY4HZR6_CHIFI</name>
<gene>
    <name evidence="2" type="ORF">MYF79_23855</name>
</gene>
<reference evidence="2 3" key="1">
    <citation type="submission" date="2022-04" db="EMBL/GenBank/DDBJ databases">
        <title>The arsenic-methylating capacity of Chitinophaga filiformis YT5 during chitin decomposition.</title>
        <authorList>
            <person name="Chen G."/>
            <person name="Liang Y."/>
        </authorList>
    </citation>
    <scope>NUCLEOTIDE SEQUENCE [LARGE SCALE GENOMIC DNA]</scope>
    <source>
        <strain evidence="2 3">YT5</strain>
    </source>
</reference>
<dbReference type="InterPro" id="IPR045391">
    <property type="entry name" value="DUF6520"/>
</dbReference>
<organism evidence="2 3">
    <name type="scientific">Chitinophaga filiformis</name>
    <name type="common">Myxococcus filiformis</name>
    <name type="synonym">Flexibacter filiformis</name>
    <dbReference type="NCBI Taxonomy" id="104663"/>
    <lineage>
        <taxon>Bacteria</taxon>
        <taxon>Pseudomonadati</taxon>
        <taxon>Bacteroidota</taxon>
        <taxon>Chitinophagia</taxon>
        <taxon>Chitinophagales</taxon>
        <taxon>Chitinophagaceae</taxon>
        <taxon>Chitinophaga</taxon>
    </lineage>
</organism>
<dbReference type="EMBL" id="CP095855">
    <property type="protein sequence ID" value="UPK67991.1"/>
    <property type="molecule type" value="Genomic_DNA"/>
</dbReference>
<keyword evidence="3" id="KW-1185">Reference proteome</keyword>
<dbReference type="Proteomes" id="UP000830198">
    <property type="component" value="Chromosome"/>
</dbReference>
<dbReference type="RefSeq" id="WP_247810333.1">
    <property type="nucleotide sequence ID" value="NZ_CP095855.1"/>
</dbReference>
<dbReference type="Pfam" id="PF20130">
    <property type="entry name" value="DUF6520"/>
    <property type="match status" value="1"/>
</dbReference>
<evidence type="ECO:0000313" key="3">
    <source>
        <dbReference type="Proteomes" id="UP000830198"/>
    </source>
</evidence>
<proteinExistence type="predicted"/>
<feature type="signal peptide" evidence="1">
    <location>
        <begin position="1"/>
        <end position="22"/>
    </location>
</feature>
<evidence type="ECO:0000256" key="1">
    <source>
        <dbReference type="SAM" id="SignalP"/>
    </source>
</evidence>